<proteinExistence type="predicted"/>
<feature type="region of interest" description="Disordered" evidence="1">
    <location>
        <begin position="371"/>
        <end position="400"/>
    </location>
</feature>
<feature type="compositionally biased region" description="Low complexity" evidence="1">
    <location>
        <begin position="196"/>
        <end position="205"/>
    </location>
</feature>
<evidence type="ECO:0000313" key="2">
    <source>
        <dbReference type="EMBL" id="CAD7284386.1"/>
    </source>
</evidence>
<dbReference type="EMBL" id="OA890042">
    <property type="protein sequence ID" value="CAD7284386.1"/>
    <property type="molecule type" value="Genomic_DNA"/>
</dbReference>
<dbReference type="EMBL" id="CAJPEX010008005">
    <property type="protein sequence ID" value="CAG0924538.1"/>
    <property type="molecule type" value="Genomic_DNA"/>
</dbReference>
<feature type="region of interest" description="Disordered" evidence="1">
    <location>
        <begin position="458"/>
        <end position="487"/>
    </location>
</feature>
<feature type="compositionally biased region" description="Basic residues" evidence="1">
    <location>
        <begin position="31"/>
        <end position="42"/>
    </location>
</feature>
<name>A0A7R9GJ24_9CRUS</name>
<dbReference type="Proteomes" id="UP000678499">
    <property type="component" value="Unassembled WGS sequence"/>
</dbReference>
<feature type="region of interest" description="Disordered" evidence="1">
    <location>
        <begin position="18"/>
        <end position="50"/>
    </location>
</feature>
<feature type="non-terminal residue" evidence="2">
    <location>
        <position position="487"/>
    </location>
</feature>
<protein>
    <submittedName>
        <fullName evidence="2">Uncharacterized protein</fullName>
    </submittedName>
</protein>
<evidence type="ECO:0000313" key="3">
    <source>
        <dbReference type="Proteomes" id="UP000678499"/>
    </source>
</evidence>
<sequence length="487" mass="54906">MASQMTCDISWPLFPLPSSPPPASSSSSWLPRRKPTKMRRPMVSRVASEESSGRRSNVVCNVSTVRISKLDGHVCSRVELTSVSRVSKIDVVVIVSVITPPPRMGFGKTVWTTILWLWTRGLSHLMTQSRRKVTWLAKHVSGAERRIRLSWVKVTGPAILFRPAFVCSGRLSHVRKNHIAHRRKKKKQLWQICTGTHSLSSSPTGTGSGHSLKRGIRHRRRNRKENEEKHRQCHDDAKTRVEEKLFSARLLQRRDGIQVMQQGIGVFIFTSCSSDRIFVETANPFEGFADQRRRRLLGIRQLPVFLCLLLLLAGFKAIFQTVELKSAVATFDGGDGFNFHAFAIIWTRCFVKPGPIRCPDDLNTPQHQAPKGAFLVHPSPGNGQTVNRRNRRGQCSSNGLDVDVELSPVELSPLQRLDDRDPQDGNCYHQHYKQPALTQKKKKETTLEIKHQYQMDAGVWPNKNPGQGMSEFTGSLNITHESSLGIP</sequence>
<feature type="compositionally biased region" description="Polar residues" evidence="1">
    <location>
        <begin position="464"/>
        <end position="487"/>
    </location>
</feature>
<evidence type="ECO:0000256" key="1">
    <source>
        <dbReference type="SAM" id="MobiDB-lite"/>
    </source>
</evidence>
<accession>A0A7R9GJ24</accession>
<gene>
    <name evidence="2" type="ORF">NMOB1V02_LOCUS11993</name>
</gene>
<organism evidence="2">
    <name type="scientific">Notodromas monacha</name>
    <dbReference type="NCBI Taxonomy" id="399045"/>
    <lineage>
        <taxon>Eukaryota</taxon>
        <taxon>Metazoa</taxon>
        <taxon>Ecdysozoa</taxon>
        <taxon>Arthropoda</taxon>
        <taxon>Crustacea</taxon>
        <taxon>Oligostraca</taxon>
        <taxon>Ostracoda</taxon>
        <taxon>Podocopa</taxon>
        <taxon>Podocopida</taxon>
        <taxon>Cypridocopina</taxon>
        <taxon>Cypridoidea</taxon>
        <taxon>Cyprididae</taxon>
        <taxon>Notodromas</taxon>
    </lineage>
</organism>
<feature type="compositionally biased region" description="Basic residues" evidence="1">
    <location>
        <begin position="211"/>
        <end position="223"/>
    </location>
</feature>
<keyword evidence="3" id="KW-1185">Reference proteome</keyword>
<feature type="compositionally biased region" description="Polar residues" evidence="1">
    <location>
        <begin position="381"/>
        <end position="399"/>
    </location>
</feature>
<dbReference type="AlphaFoldDB" id="A0A7R9GJ24"/>
<reference evidence="2" key="1">
    <citation type="submission" date="2020-11" db="EMBL/GenBank/DDBJ databases">
        <authorList>
            <person name="Tran Van P."/>
        </authorList>
    </citation>
    <scope>NUCLEOTIDE SEQUENCE</scope>
</reference>
<feature type="region of interest" description="Disordered" evidence="1">
    <location>
        <begin position="196"/>
        <end position="234"/>
    </location>
</feature>
<feature type="compositionally biased region" description="Basic and acidic residues" evidence="1">
    <location>
        <begin position="224"/>
        <end position="234"/>
    </location>
</feature>